<reference evidence="1" key="2">
    <citation type="journal article" date="2020" name="Nat. Commun.">
        <title>Large-scale genome sequencing of mycorrhizal fungi provides insights into the early evolution of symbiotic traits.</title>
        <authorList>
            <person name="Miyauchi S."/>
            <person name="Kiss E."/>
            <person name="Kuo A."/>
            <person name="Drula E."/>
            <person name="Kohler A."/>
            <person name="Sanchez-Garcia M."/>
            <person name="Morin E."/>
            <person name="Andreopoulos B."/>
            <person name="Barry K.W."/>
            <person name="Bonito G."/>
            <person name="Buee M."/>
            <person name="Carver A."/>
            <person name="Chen C."/>
            <person name="Cichocki N."/>
            <person name="Clum A."/>
            <person name="Culley D."/>
            <person name="Crous P.W."/>
            <person name="Fauchery L."/>
            <person name="Girlanda M."/>
            <person name="Hayes R.D."/>
            <person name="Keri Z."/>
            <person name="LaButti K."/>
            <person name="Lipzen A."/>
            <person name="Lombard V."/>
            <person name="Magnuson J."/>
            <person name="Maillard F."/>
            <person name="Murat C."/>
            <person name="Nolan M."/>
            <person name="Ohm R.A."/>
            <person name="Pangilinan J."/>
            <person name="Pereira M.F."/>
            <person name="Perotto S."/>
            <person name="Peter M."/>
            <person name="Pfister S."/>
            <person name="Riley R."/>
            <person name="Sitrit Y."/>
            <person name="Stielow J.B."/>
            <person name="Szollosi G."/>
            <person name="Zifcakova L."/>
            <person name="Stursova M."/>
            <person name="Spatafora J.W."/>
            <person name="Tedersoo L."/>
            <person name="Vaario L.M."/>
            <person name="Yamada A."/>
            <person name="Yan M."/>
            <person name="Wang P."/>
            <person name="Xu J."/>
            <person name="Bruns T."/>
            <person name="Baldrian P."/>
            <person name="Vilgalys R."/>
            <person name="Dunand C."/>
            <person name="Henrissat B."/>
            <person name="Grigoriev I.V."/>
            <person name="Hibbett D."/>
            <person name="Nagy L.G."/>
            <person name="Martin F.M."/>
        </authorList>
    </citation>
    <scope>NUCLEOTIDE SEQUENCE</scope>
    <source>
        <strain evidence="1">P2</strain>
    </source>
</reference>
<organism evidence="1 2">
    <name type="scientific">Thelephora ganbajun</name>
    <name type="common">Ganba fungus</name>
    <dbReference type="NCBI Taxonomy" id="370292"/>
    <lineage>
        <taxon>Eukaryota</taxon>
        <taxon>Fungi</taxon>
        <taxon>Dikarya</taxon>
        <taxon>Basidiomycota</taxon>
        <taxon>Agaricomycotina</taxon>
        <taxon>Agaricomycetes</taxon>
        <taxon>Thelephorales</taxon>
        <taxon>Thelephoraceae</taxon>
        <taxon>Thelephora</taxon>
    </lineage>
</organism>
<evidence type="ECO:0000313" key="2">
    <source>
        <dbReference type="Proteomes" id="UP000886501"/>
    </source>
</evidence>
<evidence type="ECO:0000313" key="1">
    <source>
        <dbReference type="EMBL" id="KAF9643393.1"/>
    </source>
</evidence>
<proteinExistence type="predicted"/>
<comment type="caution">
    <text evidence="1">The sequence shown here is derived from an EMBL/GenBank/DDBJ whole genome shotgun (WGS) entry which is preliminary data.</text>
</comment>
<dbReference type="EMBL" id="MU118232">
    <property type="protein sequence ID" value="KAF9643393.1"/>
    <property type="molecule type" value="Genomic_DNA"/>
</dbReference>
<sequence>MRVRMLELELAWERRDQQRSSGYVSVAEEGVVGEEVEEEEVDMGEEEGSKNYTGTRDDTLELPEWTNHVEEYAHQKVLKECPCVRHTHVDVDWGWGLGADVSGEGQEHFQWVYASLSLEAWWFEATSEWVTWQPIHDQDHIRHVHVQYSQIQRTGTQPMSSTEPEDTVYFGAPWEAAQTFVLGQGFESVSHDRLQRSINKEWFQRLKKAGISPMRILSKAAKALISADIGQGRYRDRTSANKLAYMSPSTDPTQYSLALLTRRSGVHSAMTSGRPSCSVQGAELVYALLARAQ</sequence>
<reference evidence="1" key="1">
    <citation type="submission" date="2019-10" db="EMBL/GenBank/DDBJ databases">
        <authorList>
            <consortium name="DOE Joint Genome Institute"/>
            <person name="Kuo A."/>
            <person name="Miyauchi S."/>
            <person name="Kiss E."/>
            <person name="Drula E."/>
            <person name="Kohler A."/>
            <person name="Sanchez-Garcia M."/>
            <person name="Andreopoulos B."/>
            <person name="Barry K.W."/>
            <person name="Bonito G."/>
            <person name="Buee M."/>
            <person name="Carver A."/>
            <person name="Chen C."/>
            <person name="Cichocki N."/>
            <person name="Clum A."/>
            <person name="Culley D."/>
            <person name="Crous P.W."/>
            <person name="Fauchery L."/>
            <person name="Girlanda M."/>
            <person name="Hayes R."/>
            <person name="Keri Z."/>
            <person name="Labutti K."/>
            <person name="Lipzen A."/>
            <person name="Lombard V."/>
            <person name="Magnuson J."/>
            <person name="Maillard F."/>
            <person name="Morin E."/>
            <person name="Murat C."/>
            <person name="Nolan M."/>
            <person name="Ohm R."/>
            <person name="Pangilinan J."/>
            <person name="Pereira M."/>
            <person name="Perotto S."/>
            <person name="Peter M."/>
            <person name="Riley R."/>
            <person name="Sitrit Y."/>
            <person name="Stielow B."/>
            <person name="Szollosi G."/>
            <person name="Zifcakova L."/>
            <person name="Stursova M."/>
            <person name="Spatafora J.W."/>
            <person name="Tedersoo L."/>
            <person name="Vaario L.-M."/>
            <person name="Yamada A."/>
            <person name="Yan M."/>
            <person name="Wang P."/>
            <person name="Xu J."/>
            <person name="Bruns T."/>
            <person name="Baldrian P."/>
            <person name="Vilgalys R."/>
            <person name="Henrissat B."/>
            <person name="Grigoriev I.V."/>
            <person name="Hibbett D."/>
            <person name="Nagy L.G."/>
            <person name="Martin F.M."/>
        </authorList>
    </citation>
    <scope>NUCLEOTIDE SEQUENCE</scope>
    <source>
        <strain evidence="1">P2</strain>
    </source>
</reference>
<accession>A0ACB6Z1E8</accession>
<protein>
    <submittedName>
        <fullName evidence="1">Uncharacterized protein</fullName>
    </submittedName>
</protein>
<dbReference type="Proteomes" id="UP000886501">
    <property type="component" value="Unassembled WGS sequence"/>
</dbReference>
<name>A0ACB6Z1E8_THEGA</name>
<gene>
    <name evidence="1" type="ORF">BDM02DRAFT_3132466</name>
</gene>
<keyword evidence="2" id="KW-1185">Reference proteome</keyword>